<dbReference type="EMBL" id="JAHESF010000054">
    <property type="protein sequence ID" value="MBT1701011.1"/>
    <property type="molecule type" value="Genomic_DNA"/>
</dbReference>
<dbReference type="Proteomes" id="UP001319200">
    <property type="component" value="Unassembled WGS sequence"/>
</dbReference>
<reference evidence="2 3" key="1">
    <citation type="submission" date="2021-05" db="EMBL/GenBank/DDBJ databases">
        <title>A Polyphasic approach of four new species of the genus Ohtaekwangia: Ohtaekwangia histidinii sp. nov., Ohtaekwangia cretensis sp. nov., Ohtaekwangia indiensis sp. nov., Ohtaekwangia reichenbachii sp. nov. from diverse environment.</title>
        <authorList>
            <person name="Octaviana S."/>
        </authorList>
    </citation>
    <scope>NUCLEOTIDE SEQUENCE [LARGE SCALE GENOMIC DNA]</scope>
    <source>
        <strain evidence="2 3">PWU4</strain>
    </source>
</reference>
<dbReference type="AlphaFoldDB" id="A0AAP2DR46"/>
<evidence type="ECO:0000313" key="3">
    <source>
        <dbReference type="Proteomes" id="UP001319200"/>
    </source>
</evidence>
<accession>A0AAP2DR46</accession>
<evidence type="ECO:0000313" key="2">
    <source>
        <dbReference type="EMBL" id="MBT1701011.1"/>
    </source>
</evidence>
<protein>
    <submittedName>
        <fullName evidence="2">Uncharacterized protein</fullName>
    </submittedName>
</protein>
<keyword evidence="3" id="KW-1185">Reference proteome</keyword>
<comment type="caution">
    <text evidence="2">The sequence shown here is derived from an EMBL/GenBank/DDBJ whole genome shotgun (WGS) entry which is preliminary data.</text>
</comment>
<organism evidence="2 3">
    <name type="scientific">Chryseosolibacter histidini</name>
    <dbReference type="NCBI Taxonomy" id="2782349"/>
    <lineage>
        <taxon>Bacteria</taxon>
        <taxon>Pseudomonadati</taxon>
        <taxon>Bacteroidota</taxon>
        <taxon>Cytophagia</taxon>
        <taxon>Cytophagales</taxon>
        <taxon>Chryseotaleaceae</taxon>
        <taxon>Chryseosolibacter</taxon>
    </lineage>
</organism>
<gene>
    <name evidence="2" type="ORF">KK083_29225</name>
</gene>
<evidence type="ECO:0000256" key="1">
    <source>
        <dbReference type="SAM" id="MobiDB-lite"/>
    </source>
</evidence>
<proteinExistence type="predicted"/>
<name>A0AAP2DR46_9BACT</name>
<sequence length="97" mass="10647">MAADLKRKAASYNPERKEGPVAKAIESETSRLPSDAFLWASVSTMAASLTLKLFKQDHLALFVGQWAAPMLLFGIYNKLVKLEGHDATERTPAGSRQ</sequence>
<feature type="region of interest" description="Disordered" evidence="1">
    <location>
        <begin position="1"/>
        <end position="25"/>
    </location>
</feature>
<feature type="compositionally biased region" description="Basic and acidic residues" evidence="1">
    <location>
        <begin position="14"/>
        <end position="25"/>
    </location>
</feature>